<dbReference type="InterPro" id="IPR007219">
    <property type="entry name" value="XnlR_reg_dom"/>
</dbReference>
<sequence length="961" mass="105957">MQHQQDSQRPYQCFRCEARFSRRDVCKRHAERCRSGQNNAEQYQSQDLDDSQTEQHFLDDPGSSSAVTNSVSPEVVQEDSVRNPDTDRTNSLLLVGDPGISHDIHVAAYFEYFHPSFPLLHRPTAGKRRPDLLTKIIVAIGSLYTARTLPEPNASACTAWSQSLWEAGHSELARLSKSGLACQDLKRTWVIQAWLLHIVYGAYMGDASQHYKAKSLLRALIDVVQDLGLLKQSAMSGESQYWIDDLAKEEVEENEVEHHAKWLKFADKEAMKLCMHTLLFLDFHILYPCNIRSLASAVDLCWELPFSRALWESESAAAWLEELHRDPRALNSHEPDEDMFLGTTCQTLFLAMQSLMSDTPNPEIISALEASPLSTTFLLTSLDSLVRDLTRSYYQFPPTLSDPSAFHILTQSQNRQVAAVLRHVSRIAKERPRSNSTSDEAIWTGIERMALATKISLYKPDDLLIGGVVDNSVVAGLATATHLTLGRYTGSRRSFYSLMKHNSGDDAVLFVLEDTIEALSSTFNGNRGTSDILFEPPWVTVATYRILLASWRSLRWAASEIRGGDNPAKMRYDTPSVVFNAISSATFGVELIPSPFTGEASFTEAIRQFWKARSAWSIGSSMVPVLNEIVSAAVSPRPETPTSRITMTSPERIGWYGLGSMGIGMASRLQNHLSAQDQEPLHFSNRTLSRGAPLEEIGAVAEKTIEDLADKSTIVFTMISNDKVLEQLVTQVLEKGVPLMGKIWVDTSTVHPDTCAKCSSLLARKGCAFVAAPVFGASPVAASGKLIFAMAGPSWAIKTLRPFIIDVMGRSIIEMGEDVRKSALLKIAGNIFVIGFQELMAEGHVFAEKTGLGTQQMEEFIGSMFGPVLESYSKRATTGAFAPPLHTQPGFMITLAAKDVGHAVSLAHEHGTSLPTLEIALSRMGAAREYAGDCLDSSAVYGTARLEAGLPFWTHNSRQGN</sequence>
<keyword evidence="2" id="KW-0539">Nucleus</keyword>
<gene>
    <name evidence="7" type="ORF">KAF25_011012</name>
</gene>
<dbReference type="Gene3D" id="1.10.1040.10">
    <property type="entry name" value="N-(1-d-carboxylethyl)-l-norvaline Dehydrogenase, domain 2"/>
    <property type="match status" value="1"/>
</dbReference>
<dbReference type="GO" id="GO:0051287">
    <property type="term" value="F:NAD binding"/>
    <property type="evidence" value="ECO:0007669"/>
    <property type="project" value="InterPro"/>
</dbReference>
<name>A0A9P7GRR6_9HYPO</name>
<evidence type="ECO:0008006" key="9">
    <source>
        <dbReference type="Google" id="ProtNLM"/>
    </source>
</evidence>
<comment type="caution">
    <text evidence="7">The sequence shown here is derived from an EMBL/GenBank/DDBJ whole genome shotgun (WGS) entry which is preliminary data.</text>
</comment>
<dbReference type="PANTHER" id="PTHR43580:SF8">
    <property type="entry name" value="6-PHOSPHOGLUCONATE DEHYDROGENASE NADP-BINDING DOMAIN-CONTAINING PROTEIN-RELATED"/>
    <property type="match status" value="1"/>
</dbReference>
<evidence type="ECO:0000256" key="1">
    <source>
        <dbReference type="ARBA" id="ARBA00007598"/>
    </source>
</evidence>
<feature type="compositionally biased region" description="Polar residues" evidence="3">
    <location>
        <begin position="62"/>
        <end position="72"/>
    </location>
</feature>
<dbReference type="SUPFAM" id="SSF51735">
    <property type="entry name" value="NAD(P)-binding Rossmann-fold domains"/>
    <property type="match status" value="1"/>
</dbReference>
<dbReference type="Gene3D" id="3.40.50.720">
    <property type="entry name" value="NAD(P)-binding Rossmann-like Domain"/>
    <property type="match status" value="1"/>
</dbReference>
<dbReference type="InterPro" id="IPR006115">
    <property type="entry name" value="6PGDH_NADP-bd"/>
</dbReference>
<evidence type="ECO:0000313" key="7">
    <source>
        <dbReference type="EMBL" id="KAG5654981.1"/>
    </source>
</evidence>
<dbReference type="GO" id="GO:0006351">
    <property type="term" value="P:DNA-templated transcription"/>
    <property type="evidence" value="ECO:0007669"/>
    <property type="project" value="InterPro"/>
</dbReference>
<accession>A0A9P7GRR6</accession>
<evidence type="ECO:0000313" key="8">
    <source>
        <dbReference type="Proteomes" id="UP000782241"/>
    </source>
</evidence>
<feature type="compositionally biased region" description="Polar residues" evidence="3">
    <location>
        <begin position="35"/>
        <end position="46"/>
    </location>
</feature>
<comment type="similarity">
    <text evidence="1">Belongs to the HIBADH-related family. NP60 subfamily.</text>
</comment>
<dbReference type="PANTHER" id="PTHR43580">
    <property type="entry name" value="OXIDOREDUCTASE GLYR1-RELATED"/>
    <property type="match status" value="1"/>
</dbReference>
<dbReference type="EMBL" id="JAGPUO010000039">
    <property type="protein sequence ID" value="KAG5654981.1"/>
    <property type="molecule type" value="Genomic_DNA"/>
</dbReference>
<keyword evidence="8" id="KW-1185">Reference proteome</keyword>
<feature type="domain" description="6-phosphogluconate dehydrogenase NADP-binding" evidence="4">
    <location>
        <begin position="652"/>
        <end position="816"/>
    </location>
</feature>
<evidence type="ECO:0000259" key="5">
    <source>
        <dbReference type="Pfam" id="PF04082"/>
    </source>
</evidence>
<dbReference type="CDD" id="cd12148">
    <property type="entry name" value="fungal_TF_MHR"/>
    <property type="match status" value="1"/>
</dbReference>
<dbReference type="Pfam" id="PF14833">
    <property type="entry name" value="NAD_binding_11"/>
    <property type="match status" value="1"/>
</dbReference>
<dbReference type="GO" id="GO:0003677">
    <property type="term" value="F:DNA binding"/>
    <property type="evidence" value="ECO:0007669"/>
    <property type="project" value="InterPro"/>
</dbReference>
<dbReference type="SUPFAM" id="SSF48179">
    <property type="entry name" value="6-phosphogluconate dehydrogenase C-terminal domain-like"/>
    <property type="match status" value="1"/>
</dbReference>
<dbReference type="Pfam" id="PF03446">
    <property type="entry name" value="NAD_binding_2"/>
    <property type="match status" value="1"/>
</dbReference>
<organism evidence="7 8">
    <name type="scientific">Fusarium avenaceum</name>
    <dbReference type="NCBI Taxonomy" id="40199"/>
    <lineage>
        <taxon>Eukaryota</taxon>
        <taxon>Fungi</taxon>
        <taxon>Dikarya</taxon>
        <taxon>Ascomycota</taxon>
        <taxon>Pezizomycotina</taxon>
        <taxon>Sordariomycetes</taxon>
        <taxon>Hypocreomycetidae</taxon>
        <taxon>Hypocreales</taxon>
        <taxon>Nectriaceae</taxon>
        <taxon>Fusarium</taxon>
        <taxon>Fusarium tricinctum species complex</taxon>
    </lineage>
</organism>
<feature type="region of interest" description="Disordered" evidence="3">
    <location>
        <begin position="32"/>
        <end position="90"/>
    </location>
</feature>
<dbReference type="InterPro" id="IPR036291">
    <property type="entry name" value="NAD(P)-bd_dom_sf"/>
</dbReference>
<dbReference type="InterPro" id="IPR051265">
    <property type="entry name" value="HIBADH-related_NP60_sf"/>
</dbReference>
<proteinExistence type="inferred from homology"/>
<dbReference type="InterPro" id="IPR013328">
    <property type="entry name" value="6PGD_dom2"/>
</dbReference>
<reference evidence="7" key="1">
    <citation type="submission" date="2021-04" db="EMBL/GenBank/DDBJ databases">
        <title>Draft genome of Fusarium avenaceum strain F156N33, isolated from an atmospheric sample in Virginia.</title>
        <authorList>
            <person name="Yang S."/>
            <person name="Vinatzer B.A."/>
            <person name="Coleman J."/>
        </authorList>
    </citation>
    <scope>NUCLEOTIDE SEQUENCE</scope>
    <source>
        <strain evidence="7">F156N33</strain>
    </source>
</reference>
<feature type="domain" description="Xylanolytic transcriptional activator regulatory" evidence="5">
    <location>
        <begin position="108"/>
        <end position="331"/>
    </location>
</feature>
<dbReference type="GO" id="GO:0008270">
    <property type="term" value="F:zinc ion binding"/>
    <property type="evidence" value="ECO:0007669"/>
    <property type="project" value="InterPro"/>
</dbReference>
<evidence type="ECO:0000259" key="6">
    <source>
        <dbReference type="Pfam" id="PF14833"/>
    </source>
</evidence>
<dbReference type="GO" id="GO:0050661">
    <property type="term" value="F:NADP binding"/>
    <property type="evidence" value="ECO:0007669"/>
    <property type="project" value="InterPro"/>
</dbReference>
<dbReference type="InterPro" id="IPR029154">
    <property type="entry name" value="HIBADH-like_NADP-bd"/>
</dbReference>
<dbReference type="Pfam" id="PF04082">
    <property type="entry name" value="Fungal_trans"/>
    <property type="match status" value="1"/>
</dbReference>
<evidence type="ECO:0000259" key="4">
    <source>
        <dbReference type="Pfam" id="PF03446"/>
    </source>
</evidence>
<feature type="domain" description="3-hydroxyisobutyrate dehydrogenase-like NAD-binding" evidence="6">
    <location>
        <begin position="825"/>
        <end position="941"/>
    </location>
</feature>
<protein>
    <recommendedName>
        <fullName evidence="9">6-phosphogluconate dehydrogenase NADP-binding domain-containing protein</fullName>
    </recommendedName>
</protein>
<evidence type="ECO:0000256" key="3">
    <source>
        <dbReference type="SAM" id="MobiDB-lite"/>
    </source>
</evidence>
<dbReference type="AlphaFoldDB" id="A0A9P7GRR6"/>
<dbReference type="Proteomes" id="UP000782241">
    <property type="component" value="Unassembled WGS sequence"/>
</dbReference>
<evidence type="ECO:0000256" key="2">
    <source>
        <dbReference type="ARBA" id="ARBA00023242"/>
    </source>
</evidence>
<dbReference type="InterPro" id="IPR008927">
    <property type="entry name" value="6-PGluconate_DH-like_C_sf"/>
</dbReference>
<feature type="compositionally biased region" description="Basic and acidic residues" evidence="3">
    <location>
        <begin position="79"/>
        <end position="88"/>
    </location>
</feature>